<feature type="binding site" description="covalent" evidence="11">
    <location>
        <position position="639"/>
    </location>
    <ligand>
        <name>heme c</name>
        <dbReference type="ChEBI" id="CHEBI:61717"/>
    </ligand>
</feature>
<evidence type="ECO:0000256" key="12">
    <source>
        <dbReference type="PIRSR" id="PIRSR617512-3"/>
    </source>
</evidence>
<keyword evidence="8 12" id="KW-0408">Iron</keyword>
<keyword evidence="3 12" id="KW-0479">Metal-binding</keyword>
<dbReference type="GO" id="GO:0005509">
    <property type="term" value="F:calcium ion binding"/>
    <property type="evidence" value="ECO:0007669"/>
    <property type="project" value="InterPro"/>
</dbReference>
<evidence type="ECO:0000256" key="2">
    <source>
        <dbReference type="ARBA" id="ARBA00022617"/>
    </source>
</evidence>
<dbReference type="InterPro" id="IPR011047">
    <property type="entry name" value="Quinoprotein_ADH-like_sf"/>
</dbReference>
<feature type="disulfide bond" evidence="13">
    <location>
        <begin position="133"/>
        <end position="134"/>
    </location>
</feature>
<dbReference type="InterPro" id="IPR018391">
    <property type="entry name" value="PQQ_b-propeller_rpt"/>
</dbReference>
<keyword evidence="9 13" id="KW-1015">Disulfide bond</keyword>
<dbReference type="SMART" id="SM00564">
    <property type="entry name" value="PQQ"/>
    <property type="match status" value="5"/>
</dbReference>
<sequence length="712" mass="76461">MPTRLSPASIRSMARLRLALAAGLLSLAALAGCSSSGGSEGAVPDWARETEHYYLAGDVTADNVDKLGLAWEFDDFVVRGRTHRGVEATPLVVDGVMYLSGPWSVVYALDAKSGKELWRYDPQVDGTFARRTCCGVVNRGVAVESGKVYIATLDGYLAALDAKDGKPLWKVDTITDRKMSYAITGAPRVAGDVVVIGNGGAEMGVRGYVSAYDRKTGKLAWRFWVVPGDPANGDESPDVTLARQTWDPKSRWDLGGGGTAWDSIVYDPETATVFVGTGNGMPHPVWVRSPAGGDNLYLSSIVALDARTGRRKWHYQTTPADSWDFTATQNMILTDLEIDGKPRKVLMQAPKNGFFYVLDRSTGELLSAEKYTTVTWADRVDLKTGRPVMTAQGDYSKETKLVWPSEAGGHNWPPMAYSEETGLVYIPVLEAPMTFAVHPQPKRPYSNLQSSVAAFPAFGAFGAHEDAAQSKVLEGQPKPTFQGVLKAWDPVAGKTVWTSDPIPFWSGGAMATAGGLVMQGTADGFLDVYDARSGKRLRRVNIGTGVMAAPMTYTIDGVQYVAVMAGFGGALNVAYPTGAVAAERENYERLVVLKLDGAAIALPPERVEQPYLPAPAKFRGPAAAVARGAALYGQNCARCHGGPTGLGGYPNLWKIAPEVHDAFDQIVREGIFADAGMASFADVLSAQDVKDIHAYLAEPREDAPQRSGGRLH</sequence>
<dbReference type="PANTHER" id="PTHR32303">
    <property type="entry name" value="QUINOPROTEIN ALCOHOL DEHYDROGENASE (CYTOCHROME C)"/>
    <property type="match status" value="1"/>
</dbReference>
<evidence type="ECO:0000256" key="10">
    <source>
        <dbReference type="PIRSR" id="PIRSR617512-1"/>
    </source>
</evidence>
<evidence type="ECO:0000259" key="15">
    <source>
        <dbReference type="PROSITE" id="PS51007"/>
    </source>
</evidence>
<keyword evidence="17" id="KW-1185">Reference proteome</keyword>
<feature type="binding site" evidence="12">
    <location>
        <position position="202"/>
    </location>
    <ligand>
        <name>Ca(2+)</name>
        <dbReference type="ChEBI" id="CHEBI:29108"/>
    </ligand>
</feature>
<dbReference type="AlphaFoldDB" id="A0A1U6IQA3"/>
<evidence type="ECO:0000256" key="3">
    <source>
        <dbReference type="ARBA" id="ARBA00022723"/>
    </source>
</evidence>
<dbReference type="GO" id="GO:0016020">
    <property type="term" value="C:membrane"/>
    <property type="evidence" value="ECO:0007669"/>
    <property type="project" value="InterPro"/>
</dbReference>
<evidence type="ECO:0000256" key="8">
    <source>
        <dbReference type="ARBA" id="ARBA00023004"/>
    </source>
</evidence>
<dbReference type="STRING" id="428990.SAMN06295987_1112"/>
<comment type="cofactor">
    <cofactor evidence="12">
        <name>Ca(2+)</name>
        <dbReference type="ChEBI" id="CHEBI:29108"/>
    </cofactor>
    <text evidence="12">Binds 1 Ca(2+) ion per subunit.</text>
</comment>
<comment type="cofactor">
    <cofactor evidence="11">
        <name>pyrroloquinoline quinone</name>
        <dbReference type="ChEBI" id="CHEBI:58442"/>
    </cofactor>
    <text evidence="11">Binds 1 PQQ group per subunit.</text>
</comment>
<dbReference type="GO" id="GO:0009055">
    <property type="term" value="F:electron transfer activity"/>
    <property type="evidence" value="ECO:0007669"/>
    <property type="project" value="InterPro"/>
</dbReference>
<dbReference type="GO" id="GO:0016614">
    <property type="term" value="F:oxidoreductase activity, acting on CH-OH group of donors"/>
    <property type="evidence" value="ECO:0007669"/>
    <property type="project" value="InterPro"/>
</dbReference>
<keyword evidence="4 14" id="KW-0732">Signal</keyword>
<accession>A0A1U6IQA3</accession>
<proteinExistence type="inferred from homology"/>
<dbReference type="InterPro" id="IPR002372">
    <property type="entry name" value="PQQ_rpt_dom"/>
</dbReference>
<comment type="similarity">
    <text evidence="1">Belongs to the bacterial PQQ dehydrogenase family.</text>
</comment>
<comment type="cofactor">
    <cofactor evidence="11">
        <name>heme c</name>
        <dbReference type="ChEBI" id="CHEBI:61717"/>
    </cofactor>
    <text evidence="11">Binds 1 heme c group per subunit.</text>
</comment>
<evidence type="ECO:0000256" key="4">
    <source>
        <dbReference type="ARBA" id="ARBA00022729"/>
    </source>
</evidence>
<protein>
    <submittedName>
        <fullName evidence="16">Quinohemoprotein ethanol dehydrogenase</fullName>
    </submittedName>
</protein>
<feature type="binding site" evidence="11">
    <location>
        <begin position="200"/>
        <end position="201"/>
    </location>
    <ligand>
        <name>pyrroloquinoline quinone</name>
        <dbReference type="ChEBI" id="CHEBI:58442"/>
    </ligand>
</feature>
<feature type="active site" description="Proton acceptor" evidence="10">
    <location>
        <position position="324"/>
    </location>
</feature>
<evidence type="ECO:0000256" key="9">
    <source>
        <dbReference type="ARBA" id="ARBA00023157"/>
    </source>
</evidence>
<feature type="binding site" evidence="11">
    <location>
        <position position="351"/>
    </location>
    <ligand>
        <name>pyrroloquinoline quinone</name>
        <dbReference type="ChEBI" id="CHEBI:58442"/>
    </ligand>
</feature>
<evidence type="ECO:0000256" key="7">
    <source>
        <dbReference type="ARBA" id="ARBA00023002"/>
    </source>
</evidence>
<keyword evidence="6 11" id="KW-0634">PQQ</keyword>
<feature type="binding site" evidence="11">
    <location>
        <position position="139"/>
    </location>
    <ligand>
        <name>pyrroloquinoline quinone</name>
        <dbReference type="ChEBI" id="CHEBI:58442"/>
    </ligand>
</feature>
<gene>
    <name evidence="16" type="ORF">SAMN06295987_1112</name>
</gene>
<evidence type="ECO:0000256" key="14">
    <source>
        <dbReference type="SAM" id="SignalP"/>
    </source>
</evidence>
<dbReference type="InterPro" id="IPR009056">
    <property type="entry name" value="Cyt_c-like_dom"/>
</dbReference>
<feature type="binding site" evidence="11">
    <location>
        <position position="259"/>
    </location>
    <ligand>
        <name>pyrroloquinoline quinone</name>
        <dbReference type="ChEBI" id="CHEBI:58442"/>
    </ligand>
</feature>
<dbReference type="GO" id="GO:0020037">
    <property type="term" value="F:heme binding"/>
    <property type="evidence" value="ECO:0007669"/>
    <property type="project" value="InterPro"/>
</dbReference>
<dbReference type="Pfam" id="PF01011">
    <property type="entry name" value="PQQ"/>
    <property type="match status" value="2"/>
</dbReference>
<feature type="binding site" evidence="11">
    <location>
        <position position="184"/>
    </location>
    <ligand>
        <name>pyrroloquinoline quinone</name>
        <dbReference type="ChEBI" id="CHEBI:58442"/>
    </ligand>
</feature>
<dbReference type="PROSITE" id="PS51257">
    <property type="entry name" value="PROKAR_LIPOPROTEIN"/>
    <property type="match status" value="1"/>
</dbReference>
<dbReference type="CDD" id="cd10279">
    <property type="entry name" value="PQQ_ADH_II"/>
    <property type="match status" value="1"/>
</dbReference>
<dbReference type="Gene3D" id="2.140.10.10">
    <property type="entry name" value="Quinoprotein alcohol dehydrogenase-like superfamily"/>
    <property type="match status" value="1"/>
</dbReference>
<dbReference type="NCBIfam" id="TIGR03075">
    <property type="entry name" value="PQQ_enz_alc_DH"/>
    <property type="match status" value="1"/>
</dbReference>
<evidence type="ECO:0000313" key="17">
    <source>
        <dbReference type="Proteomes" id="UP000190989"/>
    </source>
</evidence>
<dbReference type="InterPro" id="IPR017512">
    <property type="entry name" value="PQQ_MeOH/EtOH_DH"/>
</dbReference>
<feature type="signal peptide" evidence="14">
    <location>
        <begin position="1"/>
        <end position="31"/>
    </location>
</feature>
<organism evidence="16 17">
    <name type="scientific">Novosphingobium mathurense</name>
    <dbReference type="NCBI Taxonomy" id="428990"/>
    <lineage>
        <taxon>Bacteria</taxon>
        <taxon>Pseudomonadati</taxon>
        <taxon>Pseudomonadota</taxon>
        <taxon>Alphaproteobacteria</taxon>
        <taxon>Sphingomonadales</taxon>
        <taxon>Sphingomonadaceae</taxon>
        <taxon>Novosphingobium</taxon>
    </lineage>
</organism>
<reference evidence="17" key="1">
    <citation type="submission" date="2017-02" db="EMBL/GenBank/DDBJ databases">
        <authorList>
            <person name="Varghese N."/>
            <person name="Submissions S."/>
        </authorList>
    </citation>
    <scope>NUCLEOTIDE SEQUENCE [LARGE SCALE GENOMIC DNA]</scope>
    <source>
        <strain evidence="17">SM117</strain>
    </source>
</reference>
<name>A0A1U6IQA3_9SPHN</name>
<dbReference type="EMBL" id="FVZE01000011">
    <property type="protein sequence ID" value="SLK10158.1"/>
    <property type="molecule type" value="Genomic_DNA"/>
</dbReference>
<dbReference type="SUPFAM" id="SSF50998">
    <property type="entry name" value="Quinoprotein alcohol dehydrogenase-like"/>
    <property type="match status" value="1"/>
</dbReference>
<keyword evidence="5 12" id="KW-0106">Calcium</keyword>
<evidence type="ECO:0000256" key="1">
    <source>
        <dbReference type="ARBA" id="ARBA00008156"/>
    </source>
</evidence>
<evidence type="ECO:0000256" key="5">
    <source>
        <dbReference type="ARBA" id="ARBA00022837"/>
    </source>
</evidence>
<feature type="binding site" evidence="11">
    <location>
        <position position="87"/>
    </location>
    <ligand>
        <name>pyrroloquinoline quinone</name>
        <dbReference type="ChEBI" id="CHEBI:58442"/>
    </ligand>
</feature>
<feature type="binding site" description="axial binding residue" evidence="12">
    <location>
        <position position="677"/>
    </location>
    <ligand>
        <name>heme c</name>
        <dbReference type="ChEBI" id="CHEBI:61717"/>
    </ligand>
    <ligandPart>
        <name>Fe</name>
        <dbReference type="ChEBI" id="CHEBI:18248"/>
    </ligandPart>
</feature>
<feature type="binding site" evidence="12">
    <location>
        <position position="279"/>
    </location>
    <ligand>
        <name>Ca(2+)</name>
        <dbReference type="ChEBI" id="CHEBI:29108"/>
    </ligand>
</feature>
<dbReference type="PROSITE" id="PS51007">
    <property type="entry name" value="CYTC"/>
    <property type="match status" value="1"/>
</dbReference>
<feature type="domain" description="Cytochrome c" evidence="15">
    <location>
        <begin position="623"/>
        <end position="700"/>
    </location>
</feature>
<feature type="binding site" evidence="12">
    <location>
        <position position="324"/>
    </location>
    <ligand>
        <name>Ca(2+)</name>
        <dbReference type="ChEBI" id="CHEBI:29108"/>
    </ligand>
</feature>
<feature type="chain" id="PRO_5013182752" evidence="14">
    <location>
        <begin position="32"/>
        <end position="712"/>
    </location>
</feature>
<feature type="binding site" description="axial binding residue" evidence="12">
    <location>
        <position position="640"/>
    </location>
    <ligand>
        <name>heme c</name>
        <dbReference type="ChEBI" id="CHEBI:61717"/>
    </ligand>
    <ligandPart>
        <name>Fe</name>
        <dbReference type="ChEBI" id="CHEBI:18248"/>
    </ligandPart>
</feature>
<dbReference type="Proteomes" id="UP000190989">
    <property type="component" value="Unassembled WGS sequence"/>
</dbReference>
<evidence type="ECO:0000313" key="16">
    <source>
        <dbReference type="EMBL" id="SLK10158.1"/>
    </source>
</evidence>
<dbReference type="Pfam" id="PF13442">
    <property type="entry name" value="Cytochrome_CBB3"/>
    <property type="match status" value="1"/>
</dbReference>
<keyword evidence="7" id="KW-0560">Oxidoreductase</keyword>
<evidence type="ECO:0000256" key="13">
    <source>
        <dbReference type="PIRSR" id="PIRSR617512-4"/>
    </source>
</evidence>
<keyword evidence="2 11" id="KW-0349">Heme</keyword>
<dbReference type="Gene3D" id="1.10.760.10">
    <property type="entry name" value="Cytochrome c-like domain"/>
    <property type="match status" value="1"/>
</dbReference>
<dbReference type="SUPFAM" id="SSF46626">
    <property type="entry name" value="Cytochrome c"/>
    <property type="match status" value="1"/>
</dbReference>
<feature type="binding site" description="covalent" evidence="11">
    <location>
        <position position="636"/>
    </location>
    <ligand>
        <name>heme c</name>
        <dbReference type="ChEBI" id="CHEBI:61717"/>
    </ligand>
</feature>
<evidence type="ECO:0000256" key="6">
    <source>
        <dbReference type="ARBA" id="ARBA00022891"/>
    </source>
</evidence>
<feature type="binding site" evidence="11">
    <location>
        <begin position="411"/>
        <end position="412"/>
    </location>
    <ligand>
        <name>pyrroloquinoline quinone</name>
        <dbReference type="ChEBI" id="CHEBI:58442"/>
    </ligand>
</feature>
<evidence type="ECO:0000256" key="11">
    <source>
        <dbReference type="PIRSR" id="PIRSR617512-2"/>
    </source>
</evidence>
<dbReference type="InterPro" id="IPR036909">
    <property type="entry name" value="Cyt_c-like_dom_sf"/>
</dbReference>